<organism evidence="1">
    <name type="scientific">uncultured Caudovirales phage</name>
    <dbReference type="NCBI Taxonomy" id="2100421"/>
    <lineage>
        <taxon>Viruses</taxon>
        <taxon>Duplodnaviria</taxon>
        <taxon>Heunggongvirae</taxon>
        <taxon>Uroviricota</taxon>
        <taxon>Caudoviricetes</taxon>
        <taxon>Peduoviridae</taxon>
        <taxon>Maltschvirus</taxon>
        <taxon>Maltschvirus maltsch</taxon>
    </lineage>
</organism>
<gene>
    <name evidence="1" type="ORF">UFOVP460_34</name>
</gene>
<proteinExistence type="predicted"/>
<accession>A0A6J5MLF6</accession>
<evidence type="ECO:0000313" key="1">
    <source>
        <dbReference type="EMBL" id="CAB4144389.1"/>
    </source>
</evidence>
<protein>
    <submittedName>
        <fullName evidence="1">Uncharacterized protein</fullName>
    </submittedName>
</protein>
<dbReference type="EMBL" id="LR796434">
    <property type="protein sequence ID" value="CAB4144389.1"/>
    <property type="molecule type" value="Genomic_DNA"/>
</dbReference>
<reference evidence="1" key="1">
    <citation type="submission" date="2020-04" db="EMBL/GenBank/DDBJ databases">
        <authorList>
            <person name="Chiriac C."/>
            <person name="Salcher M."/>
            <person name="Ghai R."/>
            <person name="Kavagutti S V."/>
        </authorList>
    </citation>
    <scope>NUCLEOTIDE SEQUENCE</scope>
</reference>
<name>A0A6J5MLF6_9CAUD</name>
<sequence length="54" mass="6207">MKVEINEKNITWLVHNGMADIVVKEFDRLRSEIERLNDSIVLGKAIMPDAEPVE</sequence>